<proteinExistence type="predicted"/>
<gene>
    <name evidence="1" type="ORF">NDR89_19480</name>
</gene>
<reference evidence="1" key="1">
    <citation type="submission" date="2022-06" db="EMBL/GenBank/DDBJ databases">
        <title>Complete genome sequence and characterization of Cupriavidus gilardii QJ1 isolated from contaminating cells.</title>
        <authorList>
            <person name="Qi J."/>
        </authorList>
    </citation>
    <scope>NUCLEOTIDE SEQUENCE</scope>
    <source>
        <strain evidence="1">QJ1</strain>
    </source>
</reference>
<dbReference type="SUPFAM" id="SSF53335">
    <property type="entry name" value="S-adenosyl-L-methionine-dependent methyltransferases"/>
    <property type="match status" value="1"/>
</dbReference>
<keyword evidence="2" id="KW-1185">Reference proteome</keyword>
<sequence length="439" mass="50166">MLTRNAPAPDLDNAADLGISAEAYDLWKGRDDLRDAFPLNSQQEVLRYLGWWLWSISEGETDHQIDGEWLTRTLSRPAPWVEQAGPFAITHEMYALWCFVADLKARYDLTTSHGKIGLLSWYLFFWRQRSNLRMPDWAITALASLSPGTEDGRPGATTLLAHAIWKWDSRLREAYSITDPASADPLRCWAIWHLPSNLRGYFSRGLAHLSADQLFDHWIEGHQHAPGYVKYCRTHRTRLLATYRRLEPHLRNGQEVLEVGGLSFLAFAITVNYPETVVTGTTTDLRYELPLPDDRFDVVIFTEVLEHLKDRDSSDLSEVDQFTFSGVNSLMSELRRVSRNGSVMLLSTPNVSALGNIAQILKGEHPFMYKPHVREFAPAEVIDLVRQHRFELLSFETQDVWATTEDEDRDLVRSILKTNGFDLANRGDCTFVTARKIGD</sequence>
<dbReference type="InterPro" id="IPR029063">
    <property type="entry name" value="SAM-dependent_MTases_sf"/>
</dbReference>
<dbReference type="Proteomes" id="UP001056648">
    <property type="component" value="Chromosome 2"/>
</dbReference>
<dbReference type="Gene3D" id="3.40.50.150">
    <property type="entry name" value="Vaccinia Virus protein VP39"/>
    <property type="match status" value="1"/>
</dbReference>
<evidence type="ECO:0008006" key="3">
    <source>
        <dbReference type="Google" id="ProtNLM"/>
    </source>
</evidence>
<dbReference type="RefSeq" id="WP_252252576.1">
    <property type="nucleotide sequence ID" value="NZ_CP098736.1"/>
</dbReference>
<name>A0ABY4VRB4_9BURK</name>
<dbReference type="EMBL" id="CP098736">
    <property type="protein sequence ID" value="USE78822.1"/>
    <property type="molecule type" value="Genomic_DNA"/>
</dbReference>
<organism evidence="1 2">
    <name type="scientific">Cupriavidus gilardii</name>
    <dbReference type="NCBI Taxonomy" id="82541"/>
    <lineage>
        <taxon>Bacteria</taxon>
        <taxon>Pseudomonadati</taxon>
        <taxon>Pseudomonadota</taxon>
        <taxon>Betaproteobacteria</taxon>
        <taxon>Burkholderiales</taxon>
        <taxon>Burkholderiaceae</taxon>
        <taxon>Cupriavidus</taxon>
    </lineage>
</organism>
<evidence type="ECO:0000313" key="1">
    <source>
        <dbReference type="EMBL" id="USE78822.1"/>
    </source>
</evidence>
<accession>A0ABY4VRB4</accession>
<protein>
    <recommendedName>
        <fullName evidence="3">Class I SAM-dependent methyltransferase</fullName>
    </recommendedName>
</protein>
<evidence type="ECO:0000313" key="2">
    <source>
        <dbReference type="Proteomes" id="UP001056648"/>
    </source>
</evidence>